<accession>W2Z966</accession>
<feature type="compositionally biased region" description="Basic and acidic residues" evidence="1">
    <location>
        <begin position="153"/>
        <end position="162"/>
    </location>
</feature>
<name>W2Z966_PHYNI</name>
<feature type="compositionally biased region" description="Basic residues" evidence="1">
    <location>
        <begin position="179"/>
        <end position="190"/>
    </location>
</feature>
<gene>
    <name evidence="2" type="ORF">F442_09678</name>
</gene>
<proteinExistence type="predicted"/>
<evidence type="ECO:0000313" key="3">
    <source>
        <dbReference type="Proteomes" id="UP000018948"/>
    </source>
</evidence>
<dbReference type="EMBL" id="ANIY01002029">
    <property type="protein sequence ID" value="ETP43620.1"/>
    <property type="molecule type" value="Genomic_DNA"/>
</dbReference>
<evidence type="ECO:0000313" key="2">
    <source>
        <dbReference type="EMBL" id="ETP43620.1"/>
    </source>
</evidence>
<dbReference type="AlphaFoldDB" id="W2Z966"/>
<sequence>MWPVDVEKVMKKQIPSNKLESLSNLASYRILVDDPIPLDEFNLRALRKLKRDGVIISEFRSYNIMHARMNAASRPEPAKNHVFINMTAKRLLTHDDCIAEFRLKARVKEDKMRQKAERKQEAAKRKQEKERAILERKREREAKKAARQAVELQKAEERDAKMKAKALAKHQATDQDPKPKRKRRNTRPRKQNPTSISVDDSQDCNFNIGQMVEIPSLTTDISAPAYTTGTTEARLDAGNAVLSYDPGDGSCTAHQESFVQLMSSSVTDFGIC</sequence>
<feature type="compositionally biased region" description="Basic and acidic residues" evidence="1">
    <location>
        <begin position="108"/>
        <end position="144"/>
    </location>
</feature>
<protein>
    <submittedName>
        <fullName evidence="2">Uncharacterized protein</fullName>
    </submittedName>
</protein>
<feature type="region of interest" description="Disordered" evidence="1">
    <location>
        <begin position="108"/>
        <end position="202"/>
    </location>
</feature>
<evidence type="ECO:0000256" key="1">
    <source>
        <dbReference type="SAM" id="MobiDB-lite"/>
    </source>
</evidence>
<reference evidence="2 3" key="1">
    <citation type="submission" date="2013-11" db="EMBL/GenBank/DDBJ databases">
        <title>The Genome Sequence of Phytophthora parasitica P10297.</title>
        <authorList>
            <consortium name="The Broad Institute Genomics Platform"/>
            <person name="Russ C."/>
            <person name="Tyler B."/>
            <person name="Panabieres F."/>
            <person name="Shan W."/>
            <person name="Tripathy S."/>
            <person name="Grunwald N."/>
            <person name="Machado M."/>
            <person name="Johnson C.S."/>
            <person name="Walker B."/>
            <person name="Young S.K."/>
            <person name="Zeng Q."/>
            <person name="Gargeya S."/>
            <person name="Fitzgerald M."/>
            <person name="Haas B."/>
            <person name="Abouelleil A."/>
            <person name="Allen A.W."/>
            <person name="Alvarado L."/>
            <person name="Arachchi H.M."/>
            <person name="Berlin A.M."/>
            <person name="Chapman S.B."/>
            <person name="Gainer-Dewar J."/>
            <person name="Goldberg J."/>
            <person name="Griggs A."/>
            <person name="Gujja S."/>
            <person name="Hansen M."/>
            <person name="Howarth C."/>
            <person name="Imamovic A."/>
            <person name="Ireland A."/>
            <person name="Larimer J."/>
            <person name="McCowan C."/>
            <person name="Murphy C."/>
            <person name="Pearson M."/>
            <person name="Poon T.W."/>
            <person name="Priest M."/>
            <person name="Roberts A."/>
            <person name="Saif S."/>
            <person name="Shea T."/>
            <person name="Sisk P."/>
            <person name="Sykes S."/>
            <person name="Wortman J."/>
            <person name="Nusbaum C."/>
            <person name="Birren B."/>
        </authorList>
    </citation>
    <scope>NUCLEOTIDE SEQUENCE [LARGE SCALE GENOMIC DNA]</scope>
    <source>
        <strain evidence="2 3">P10297</strain>
    </source>
</reference>
<dbReference type="Proteomes" id="UP000018948">
    <property type="component" value="Unassembled WGS sequence"/>
</dbReference>
<comment type="caution">
    <text evidence="2">The sequence shown here is derived from an EMBL/GenBank/DDBJ whole genome shotgun (WGS) entry which is preliminary data.</text>
</comment>
<organism evidence="2 3">
    <name type="scientific">Phytophthora nicotianae P10297</name>
    <dbReference type="NCBI Taxonomy" id="1317064"/>
    <lineage>
        <taxon>Eukaryota</taxon>
        <taxon>Sar</taxon>
        <taxon>Stramenopiles</taxon>
        <taxon>Oomycota</taxon>
        <taxon>Peronosporomycetes</taxon>
        <taxon>Peronosporales</taxon>
        <taxon>Peronosporaceae</taxon>
        <taxon>Phytophthora</taxon>
    </lineage>
</organism>